<organism evidence="1 2">
    <name type="scientific">Leucogyrophana mollusca</name>
    <dbReference type="NCBI Taxonomy" id="85980"/>
    <lineage>
        <taxon>Eukaryota</taxon>
        <taxon>Fungi</taxon>
        <taxon>Dikarya</taxon>
        <taxon>Basidiomycota</taxon>
        <taxon>Agaricomycotina</taxon>
        <taxon>Agaricomycetes</taxon>
        <taxon>Agaricomycetidae</taxon>
        <taxon>Boletales</taxon>
        <taxon>Boletales incertae sedis</taxon>
        <taxon>Leucogyrophana</taxon>
    </lineage>
</organism>
<sequence>MDNFPDGANTPELTSLSYDDDVPYEDQVPTHPSNDPERASLLNRIGNTKIYLLSDSAQARVAKVRW</sequence>
<evidence type="ECO:0000313" key="2">
    <source>
        <dbReference type="Proteomes" id="UP000790709"/>
    </source>
</evidence>
<keyword evidence="2" id="KW-1185">Reference proteome</keyword>
<dbReference type="Proteomes" id="UP000790709">
    <property type="component" value="Unassembled WGS sequence"/>
</dbReference>
<protein>
    <submittedName>
        <fullName evidence="1">Uncharacterized protein</fullName>
    </submittedName>
</protein>
<evidence type="ECO:0000313" key="1">
    <source>
        <dbReference type="EMBL" id="KAH7930059.1"/>
    </source>
</evidence>
<accession>A0ACB8BWN7</accession>
<name>A0ACB8BWN7_9AGAM</name>
<gene>
    <name evidence="1" type="ORF">BV22DRAFT_86717</name>
</gene>
<comment type="caution">
    <text evidence="1">The sequence shown here is derived from an EMBL/GenBank/DDBJ whole genome shotgun (WGS) entry which is preliminary data.</text>
</comment>
<dbReference type="EMBL" id="MU266335">
    <property type="protein sequence ID" value="KAH7930059.1"/>
    <property type="molecule type" value="Genomic_DNA"/>
</dbReference>
<proteinExistence type="predicted"/>
<reference evidence="1" key="1">
    <citation type="journal article" date="2021" name="New Phytol.">
        <title>Evolutionary innovations through gain and loss of genes in the ectomycorrhizal Boletales.</title>
        <authorList>
            <person name="Wu G."/>
            <person name="Miyauchi S."/>
            <person name="Morin E."/>
            <person name="Kuo A."/>
            <person name="Drula E."/>
            <person name="Varga T."/>
            <person name="Kohler A."/>
            <person name="Feng B."/>
            <person name="Cao Y."/>
            <person name="Lipzen A."/>
            <person name="Daum C."/>
            <person name="Hundley H."/>
            <person name="Pangilinan J."/>
            <person name="Johnson J."/>
            <person name="Barry K."/>
            <person name="LaButti K."/>
            <person name="Ng V."/>
            <person name="Ahrendt S."/>
            <person name="Min B."/>
            <person name="Choi I.G."/>
            <person name="Park H."/>
            <person name="Plett J.M."/>
            <person name="Magnuson J."/>
            <person name="Spatafora J.W."/>
            <person name="Nagy L.G."/>
            <person name="Henrissat B."/>
            <person name="Grigoriev I.V."/>
            <person name="Yang Z.L."/>
            <person name="Xu J."/>
            <person name="Martin F.M."/>
        </authorList>
    </citation>
    <scope>NUCLEOTIDE SEQUENCE</scope>
    <source>
        <strain evidence="1">KUC20120723A-06</strain>
    </source>
</reference>